<sequence length="319" mass="34951">MKKLTVALLSGGISSEREVSLKSGSQVFEALDKEKYNIIQYDPETDLGRLVSDAAEIDVALIILHGPYGEDGTIQGMLDLLDIPYQGTGVLGSAIAMNKLVSKECYEKAGLPVPPYIASVRYDKPADPEEYTEHLGLPLVIKPAAGGSSIGMSIVRSEEFLKEAVDKAFAYDDTVLIEAYIKGTELTCGIIGNNDDLQALPLIEIIPDEAHEFFDYEAKYVAGLTQEICPARIDESLAEKARTYAKMAHQALCCKGYSRTDMILRNQEIYVLETNTIPGMTQTSLFPRAAKAAGISFSQLLDKLIELGIEAHKQKTRCY</sequence>
<evidence type="ECO:0000256" key="2">
    <source>
        <dbReference type="ARBA" id="ARBA00004496"/>
    </source>
</evidence>
<comment type="cofactor">
    <cofactor evidence="1">
        <name>Mn(2+)</name>
        <dbReference type="ChEBI" id="CHEBI:29035"/>
    </cofactor>
</comment>
<dbReference type="SUPFAM" id="SSF56059">
    <property type="entry name" value="Glutathione synthetase ATP-binding domain-like"/>
    <property type="match status" value="1"/>
</dbReference>
<dbReference type="GO" id="GO:0008716">
    <property type="term" value="F:D-alanine-D-alanine ligase activity"/>
    <property type="evidence" value="ECO:0007669"/>
    <property type="project" value="UniProtKB-UniRule"/>
</dbReference>
<dbReference type="Pfam" id="PF07478">
    <property type="entry name" value="Dala_Dala_lig_C"/>
    <property type="match status" value="1"/>
</dbReference>
<keyword evidence="15" id="KW-0460">Magnesium</keyword>
<dbReference type="GO" id="GO:0046872">
    <property type="term" value="F:metal ion binding"/>
    <property type="evidence" value="ECO:0007669"/>
    <property type="project" value="UniProtKB-KW"/>
</dbReference>
<feature type="binding site" evidence="15">
    <location>
        <position position="275"/>
    </location>
    <ligand>
        <name>Mg(2+)</name>
        <dbReference type="ChEBI" id="CHEBI:18420"/>
        <label>2</label>
    </ligand>
</feature>
<comment type="catalytic activity">
    <reaction evidence="12 13">
        <text>2 D-alanine + ATP = D-alanyl-D-alanine + ADP + phosphate + H(+)</text>
        <dbReference type="Rhea" id="RHEA:11224"/>
        <dbReference type="ChEBI" id="CHEBI:15378"/>
        <dbReference type="ChEBI" id="CHEBI:30616"/>
        <dbReference type="ChEBI" id="CHEBI:43474"/>
        <dbReference type="ChEBI" id="CHEBI:57416"/>
        <dbReference type="ChEBI" id="CHEBI:57822"/>
        <dbReference type="ChEBI" id="CHEBI:456216"/>
        <dbReference type="EC" id="6.3.2.4"/>
    </reaction>
</comment>
<dbReference type="EMBL" id="CP061800">
    <property type="protein sequence ID" value="QTA90228.1"/>
    <property type="molecule type" value="Genomic_DNA"/>
</dbReference>
<evidence type="ECO:0000256" key="13">
    <source>
        <dbReference type="HAMAP-Rule" id="MF_00047"/>
    </source>
</evidence>
<dbReference type="InterPro" id="IPR011095">
    <property type="entry name" value="Dala_Dala_lig_C"/>
</dbReference>
<feature type="binding site" evidence="15">
    <location>
        <position position="273"/>
    </location>
    <ligand>
        <name>Mg(2+)</name>
        <dbReference type="ChEBI" id="CHEBI:18420"/>
        <label>1</label>
    </ligand>
</feature>
<evidence type="ECO:0000313" key="19">
    <source>
        <dbReference type="Proteomes" id="UP000663722"/>
    </source>
</evidence>
<dbReference type="HAMAP" id="MF_00047">
    <property type="entry name" value="Dala_Dala_lig"/>
    <property type="match status" value="1"/>
</dbReference>
<feature type="domain" description="ATP-grasp" evidence="17">
    <location>
        <begin position="103"/>
        <end position="306"/>
    </location>
</feature>
<dbReference type="InterPro" id="IPR016185">
    <property type="entry name" value="PreATP-grasp_dom_sf"/>
</dbReference>
<dbReference type="Pfam" id="PF01820">
    <property type="entry name" value="Dala_Dala_lig_N"/>
    <property type="match status" value="1"/>
</dbReference>
<dbReference type="InterPro" id="IPR013815">
    <property type="entry name" value="ATP_grasp_subdomain_1"/>
</dbReference>
<organism evidence="18 19">
    <name type="scientific">Desulfonema magnum</name>
    <dbReference type="NCBI Taxonomy" id="45655"/>
    <lineage>
        <taxon>Bacteria</taxon>
        <taxon>Pseudomonadati</taxon>
        <taxon>Thermodesulfobacteriota</taxon>
        <taxon>Desulfobacteria</taxon>
        <taxon>Desulfobacterales</taxon>
        <taxon>Desulfococcaceae</taxon>
        <taxon>Desulfonema</taxon>
    </lineage>
</organism>
<dbReference type="GO" id="GO:0005524">
    <property type="term" value="F:ATP binding"/>
    <property type="evidence" value="ECO:0007669"/>
    <property type="project" value="UniProtKB-UniRule"/>
</dbReference>
<gene>
    <name evidence="13 18" type="primary">ddl</name>
    <name evidence="18" type="ORF">dnm_062900</name>
</gene>
<dbReference type="SUPFAM" id="SSF52440">
    <property type="entry name" value="PreATP-grasp domain"/>
    <property type="match status" value="1"/>
</dbReference>
<keyword evidence="9 13" id="KW-0133">Cell shape</keyword>
<feature type="binding site" evidence="15">
    <location>
        <position position="261"/>
    </location>
    <ligand>
        <name>Mg(2+)</name>
        <dbReference type="ChEBI" id="CHEBI:18420"/>
        <label>1</label>
    </ligand>
</feature>
<dbReference type="PROSITE" id="PS50975">
    <property type="entry name" value="ATP_GRASP"/>
    <property type="match status" value="1"/>
</dbReference>
<dbReference type="GO" id="GO:0008360">
    <property type="term" value="P:regulation of cell shape"/>
    <property type="evidence" value="ECO:0007669"/>
    <property type="project" value="UniProtKB-KW"/>
</dbReference>
<dbReference type="NCBIfam" id="NF002378">
    <property type="entry name" value="PRK01372.1"/>
    <property type="match status" value="1"/>
</dbReference>
<keyword evidence="15" id="KW-0464">Manganese</keyword>
<dbReference type="InterPro" id="IPR005905">
    <property type="entry name" value="D_ala_D_ala"/>
</dbReference>
<evidence type="ECO:0000256" key="5">
    <source>
        <dbReference type="ARBA" id="ARBA00022490"/>
    </source>
</evidence>
<dbReference type="Gene3D" id="3.30.470.20">
    <property type="entry name" value="ATP-grasp fold, B domain"/>
    <property type="match status" value="1"/>
</dbReference>
<evidence type="ECO:0000259" key="17">
    <source>
        <dbReference type="PROSITE" id="PS50975"/>
    </source>
</evidence>
<dbReference type="PIRSF" id="PIRSF039102">
    <property type="entry name" value="Ddl/VanB"/>
    <property type="match status" value="1"/>
</dbReference>
<name>A0A975BRT9_9BACT</name>
<dbReference type="AlphaFoldDB" id="A0A975BRT9"/>
<evidence type="ECO:0000256" key="12">
    <source>
        <dbReference type="ARBA" id="ARBA00047614"/>
    </source>
</evidence>
<reference evidence="18" key="1">
    <citation type="journal article" date="2021" name="Microb. Physiol.">
        <title>Proteogenomic Insights into the Physiology of Marine, Sulfate-Reducing, Filamentous Desulfonema limicola and Desulfonema magnum.</title>
        <authorList>
            <person name="Schnaars V."/>
            <person name="Wohlbrand L."/>
            <person name="Scheve S."/>
            <person name="Hinrichs C."/>
            <person name="Reinhardt R."/>
            <person name="Rabus R."/>
        </authorList>
    </citation>
    <scope>NUCLEOTIDE SEQUENCE</scope>
    <source>
        <strain evidence="18">4be13</strain>
    </source>
</reference>
<evidence type="ECO:0000256" key="4">
    <source>
        <dbReference type="ARBA" id="ARBA00012216"/>
    </source>
</evidence>
<evidence type="ECO:0000256" key="9">
    <source>
        <dbReference type="ARBA" id="ARBA00022960"/>
    </source>
</evidence>
<dbReference type="NCBIfam" id="TIGR01205">
    <property type="entry name" value="D_ala_D_alaTIGR"/>
    <property type="match status" value="1"/>
</dbReference>
<dbReference type="InterPro" id="IPR000291">
    <property type="entry name" value="D-Ala_lig_Van_CS"/>
</dbReference>
<dbReference type="Proteomes" id="UP000663722">
    <property type="component" value="Chromosome"/>
</dbReference>
<evidence type="ECO:0000256" key="11">
    <source>
        <dbReference type="ARBA" id="ARBA00023316"/>
    </source>
</evidence>
<comment type="cofactor">
    <cofactor evidence="15">
        <name>Mg(2+)</name>
        <dbReference type="ChEBI" id="CHEBI:18420"/>
    </cofactor>
    <cofactor evidence="15">
        <name>Mn(2+)</name>
        <dbReference type="ChEBI" id="CHEBI:29035"/>
    </cofactor>
    <text evidence="15">Binds 2 magnesium or manganese ions per subunit.</text>
</comment>
<keyword evidence="7 16" id="KW-0547">Nucleotide-binding</keyword>
<evidence type="ECO:0000256" key="3">
    <source>
        <dbReference type="ARBA" id="ARBA00010871"/>
    </source>
</evidence>
<proteinExistence type="inferred from homology"/>
<keyword evidence="5 13" id="KW-0963">Cytoplasm</keyword>
<protein>
    <recommendedName>
        <fullName evidence="4 13">D-alanine--D-alanine ligase</fullName>
        <ecNumber evidence="4 13">6.3.2.4</ecNumber>
    </recommendedName>
    <alternativeName>
        <fullName evidence="13">D-Ala-D-Ala ligase</fullName>
    </alternativeName>
    <alternativeName>
        <fullName evidence="13">D-alanylalanine synthetase</fullName>
    </alternativeName>
</protein>
<evidence type="ECO:0000313" key="18">
    <source>
        <dbReference type="EMBL" id="QTA90228.1"/>
    </source>
</evidence>
<dbReference type="Gene3D" id="3.40.50.20">
    <property type="match status" value="1"/>
</dbReference>
<keyword evidence="6 13" id="KW-0436">Ligase</keyword>
<comment type="similarity">
    <text evidence="3 13">Belongs to the D-alanine--D-alanine ligase family.</text>
</comment>
<dbReference type="PANTHER" id="PTHR23132">
    <property type="entry name" value="D-ALANINE--D-ALANINE LIGASE"/>
    <property type="match status" value="1"/>
</dbReference>
<evidence type="ECO:0000256" key="8">
    <source>
        <dbReference type="ARBA" id="ARBA00022840"/>
    </source>
</evidence>
<dbReference type="RefSeq" id="WP_207678522.1">
    <property type="nucleotide sequence ID" value="NZ_CP061800.1"/>
</dbReference>
<dbReference type="InterPro" id="IPR011761">
    <property type="entry name" value="ATP-grasp"/>
</dbReference>
<comment type="function">
    <text evidence="13">Cell wall formation.</text>
</comment>
<keyword evidence="10 13" id="KW-0573">Peptidoglycan synthesis</keyword>
<evidence type="ECO:0000256" key="6">
    <source>
        <dbReference type="ARBA" id="ARBA00022598"/>
    </source>
</evidence>
<keyword evidence="15" id="KW-0479">Metal-binding</keyword>
<dbReference type="GO" id="GO:0009252">
    <property type="term" value="P:peptidoglycan biosynthetic process"/>
    <property type="evidence" value="ECO:0007669"/>
    <property type="project" value="UniProtKB-UniRule"/>
</dbReference>
<feature type="binding site" evidence="15">
    <location>
        <position position="273"/>
    </location>
    <ligand>
        <name>Mg(2+)</name>
        <dbReference type="ChEBI" id="CHEBI:18420"/>
        <label>2</label>
    </ligand>
</feature>
<feature type="active site" evidence="14">
    <location>
        <position position="16"/>
    </location>
</feature>
<feature type="active site" evidence="14">
    <location>
        <position position="284"/>
    </location>
</feature>
<dbReference type="PANTHER" id="PTHR23132:SF23">
    <property type="entry name" value="D-ALANINE--D-ALANINE LIGASE B"/>
    <property type="match status" value="1"/>
</dbReference>
<evidence type="ECO:0000256" key="14">
    <source>
        <dbReference type="PIRSR" id="PIRSR039102-1"/>
    </source>
</evidence>
<dbReference type="InterPro" id="IPR011127">
    <property type="entry name" value="Dala_Dala_lig_N"/>
</dbReference>
<keyword evidence="11 13" id="KW-0961">Cell wall biogenesis/degradation</keyword>
<dbReference type="NCBIfam" id="NF002528">
    <property type="entry name" value="PRK01966.1-4"/>
    <property type="match status" value="1"/>
</dbReference>
<feature type="active site" evidence="14">
    <location>
        <position position="148"/>
    </location>
</feature>
<evidence type="ECO:0000256" key="16">
    <source>
        <dbReference type="PROSITE-ProRule" id="PRU00409"/>
    </source>
</evidence>
<comment type="pathway">
    <text evidence="13">Cell wall biogenesis; peptidoglycan biosynthesis.</text>
</comment>
<accession>A0A975BRT9</accession>
<dbReference type="KEGG" id="dmm:dnm_062900"/>
<evidence type="ECO:0000256" key="10">
    <source>
        <dbReference type="ARBA" id="ARBA00022984"/>
    </source>
</evidence>
<dbReference type="Gene3D" id="3.30.1490.20">
    <property type="entry name" value="ATP-grasp fold, A domain"/>
    <property type="match status" value="1"/>
</dbReference>
<evidence type="ECO:0000256" key="1">
    <source>
        <dbReference type="ARBA" id="ARBA00001936"/>
    </source>
</evidence>
<evidence type="ECO:0000256" key="15">
    <source>
        <dbReference type="PIRSR" id="PIRSR039102-3"/>
    </source>
</evidence>
<dbReference type="GO" id="GO:0005737">
    <property type="term" value="C:cytoplasm"/>
    <property type="evidence" value="ECO:0007669"/>
    <property type="project" value="UniProtKB-SubCell"/>
</dbReference>
<keyword evidence="19" id="KW-1185">Reference proteome</keyword>
<dbReference type="PROSITE" id="PS00844">
    <property type="entry name" value="DALA_DALA_LIGASE_2"/>
    <property type="match status" value="1"/>
</dbReference>
<comment type="subcellular location">
    <subcellularLocation>
        <location evidence="2 13">Cytoplasm</location>
    </subcellularLocation>
</comment>
<evidence type="ECO:0000256" key="7">
    <source>
        <dbReference type="ARBA" id="ARBA00022741"/>
    </source>
</evidence>
<keyword evidence="8 16" id="KW-0067">ATP-binding</keyword>
<dbReference type="GO" id="GO:0071555">
    <property type="term" value="P:cell wall organization"/>
    <property type="evidence" value="ECO:0007669"/>
    <property type="project" value="UniProtKB-KW"/>
</dbReference>
<dbReference type="PROSITE" id="PS00843">
    <property type="entry name" value="DALA_DALA_LIGASE_1"/>
    <property type="match status" value="1"/>
</dbReference>
<dbReference type="EC" id="6.3.2.4" evidence="4 13"/>